<dbReference type="InterPro" id="IPR025161">
    <property type="entry name" value="IS402-like_dom"/>
</dbReference>
<organism evidence="3">
    <name type="scientific">uncultured Rubrobacteraceae bacterium</name>
    <dbReference type="NCBI Taxonomy" id="349277"/>
    <lineage>
        <taxon>Bacteria</taxon>
        <taxon>Bacillati</taxon>
        <taxon>Actinomycetota</taxon>
        <taxon>Rubrobacteria</taxon>
        <taxon>Rubrobacterales</taxon>
        <taxon>Rubrobacteraceae</taxon>
        <taxon>environmental samples</taxon>
    </lineage>
</organism>
<gene>
    <name evidence="3" type="ORF">AVDCRST_MAG01-01-506</name>
</gene>
<evidence type="ECO:0000259" key="1">
    <source>
        <dbReference type="Pfam" id="PF01609"/>
    </source>
</evidence>
<evidence type="ECO:0000313" key="3">
    <source>
        <dbReference type="EMBL" id="CAA9391023.1"/>
    </source>
</evidence>
<sequence length="277" mass="32472">MPRTRRPYPSDLTDQEWAILRPLLTSSEKRGRPPKWPARRVADAVFYLLRSGCAWRMLPREYPPWQTVYYHFWKWRRDGRLRRAHDRLREAVRRAEGRDRDPSASVIDSQAVKGTGVGGPERGYDGAKRLSGRKRHILVDTGGLVLGAHVHAASLHDRDGAQRLLTDELKEDLPGMELVWADGAYTRTFREWAEEERGWRVEVPQHPDRQLWRYGLEEKPRGFLVLPRRWVVERTFAWLGQARRLAKDYERLPETGVAMIHWAMSRIMLRRLANAVL</sequence>
<proteinExistence type="predicted"/>
<dbReference type="Pfam" id="PF13340">
    <property type="entry name" value="DUF4096"/>
    <property type="match status" value="1"/>
</dbReference>
<dbReference type="EMBL" id="CADCUW010000081">
    <property type="protein sequence ID" value="CAA9391023.1"/>
    <property type="molecule type" value="Genomic_DNA"/>
</dbReference>
<dbReference type="InterPro" id="IPR002559">
    <property type="entry name" value="Transposase_11"/>
</dbReference>
<dbReference type="PANTHER" id="PTHR30007">
    <property type="entry name" value="PHP DOMAIN PROTEIN"/>
    <property type="match status" value="1"/>
</dbReference>
<dbReference type="GO" id="GO:0004803">
    <property type="term" value="F:transposase activity"/>
    <property type="evidence" value="ECO:0007669"/>
    <property type="project" value="InterPro"/>
</dbReference>
<feature type="domain" description="Insertion element IS402-like" evidence="2">
    <location>
        <begin position="12"/>
        <end position="84"/>
    </location>
</feature>
<dbReference type="GO" id="GO:0003677">
    <property type="term" value="F:DNA binding"/>
    <property type="evidence" value="ECO:0007669"/>
    <property type="project" value="InterPro"/>
</dbReference>
<dbReference type="NCBIfam" id="NF033580">
    <property type="entry name" value="transpos_IS5_3"/>
    <property type="match status" value="1"/>
</dbReference>
<dbReference type="GO" id="GO:0006313">
    <property type="term" value="P:DNA transposition"/>
    <property type="evidence" value="ECO:0007669"/>
    <property type="project" value="InterPro"/>
</dbReference>
<accession>A0A6J4NLC6</accession>
<name>A0A6J4NLC6_9ACTN</name>
<dbReference type="PANTHER" id="PTHR30007:SF0">
    <property type="entry name" value="TRANSPOSASE"/>
    <property type="match status" value="1"/>
</dbReference>
<dbReference type="AlphaFoldDB" id="A0A6J4NLC6"/>
<dbReference type="Pfam" id="PF01609">
    <property type="entry name" value="DDE_Tnp_1"/>
    <property type="match status" value="1"/>
</dbReference>
<reference evidence="3" key="1">
    <citation type="submission" date="2020-02" db="EMBL/GenBank/DDBJ databases">
        <authorList>
            <person name="Meier V. D."/>
        </authorList>
    </citation>
    <scope>NUCLEOTIDE SEQUENCE</scope>
    <source>
        <strain evidence="3">AVDCRST_MAG01</strain>
    </source>
</reference>
<evidence type="ECO:0000259" key="2">
    <source>
        <dbReference type="Pfam" id="PF13340"/>
    </source>
</evidence>
<protein>
    <submittedName>
        <fullName evidence="3">Transposase</fullName>
    </submittedName>
</protein>
<feature type="domain" description="Transposase IS4-like" evidence="1">
    <location>
        <begin position="101"/>
        <end position="265"/>
    </location>
</feature>